<name>A0A9P0HM60_NEZVI</name>
<dbReference type="Proteomes" id="UP001152798">
    <property type="component" value="Chromosome 6"/>
</dbReference>
<accession>A0A9P0HM60</accession>
<protein>
    <submittedName>
        <fullName evidence="1">Uncharacterized protein</fullName>
    </submittedName>
</protein>
<organism evidence="1 2">
    <name type="scientific">Nezara viridula</name>
    <name type="common">Southern green stink bug</name>
    <name type="synonym">Cimex viridulus</name>
    <dbReference type="NCBI Taxonomy" id="85310"/>
    <lineage>
        <taxon>Eukaryota</taxon>
        <taxon>Metazoa</taxon>
        <taxon>Ecdysozoa</taxon>
        <taxon>Arthropoda</taxon>
        <taxon>Hexapoda</taxon>
        <taxon>Insecta</taxon>
        <taxon>Pterygota</taxon>
        <taxon>Neoptera</taxon>
        <taxon>Paraneoptera</taxon>
        <taxon>Hemiptera</taxon>
        <taxon>Heteroptera</taxon>
        <taxon>Panheteroptera</taxon>
        <taxon>Pentatomomorpha</taxon>
        <taxon>Pentatomoidea</taxon>
        <taxon>Pentatomidae</taxon>
        <taxon>Pentatominae</taxon>
        <taxon>Nezara</taxon>
    </lineage>
</organism>
<keyword evidence="2" id="KW-1185">Reference proteome</keyword>
<dbReference type="AlphaFoldDB" id="A0A9P0HM60"/>
<gene>
    <name evidence="1" type="ORF">NEZAVI_LOCUS12708</name>
</gene>
<evidence type="ECO:0000313" key="2">
    <source>
        <dbReference type="Proteomes" id="UP001152798"/>
    </source>
</evidence>
<sequence>MSGSGIRNIPEEQMLLSDRARNGTSILAANNGKLTSRPKVQSVASCPRQEVDWPGLCHNRRPDWTRDTPGGLRSNSLSLIVEYQLDCQVCPQHLAMAGHRLRKYSD</sequence>
<proteinExistence type="predicted"/>
<reference evidence="1" key="1">
    <citation type="submission" date="2022-01" db="EMBL/GenBank/DDBJ databases">
        <authorList>
            <person name="King R."/>
        </authorList>
    </citation>
    <scope>NUCLEOTIDE SEQUENCE</scope>
</reference>
<evidence type="ECO:0000313" key="1">
    <source>
        <dbReference type="EMBL" id="CAH1404269.1"/>
    </source>
</evidence>
<dbReference type="EMBL" id="OV725082">
    <property type="protein sequence ID" value="CAH1404269.1"/>
    <property type="molecule type" value="Genomic_DNA"/>
</dbReference>